<dbReference type="SMART" id="SM00754">
    <property type="entry name" value="CHRD"/>
    <property type="match status" value="1"/>
</dbReference>
<dbReference type="OrthoDB" id="571052at2"/>
<evidence type="ECO:0000313" key="5">
    <source>
        <dbReference type="Proteomes" id="UP000235777"/>
    </source>
</evidence>
<proteinExistence type="predicted"/>
<name>A0A2N7WYE5_9BURK</name>
<feature type="region of interest" description="Disordered" evidence="1">
    <location>
        <begin position="86"/>
        <end position="112"/>
    </location>
</feature>
<dbReference type="RefSeq" id="WP_018439914.1">
    <property type="nucleotide sequence ID" value="NZ_KB890167.1"/>
</dbReference>
<protein>
    <submittedName>
        <fullName evidence="4">CHRD domain-containing protein</fullName>
    </submittedName>
</protein>
<accession>A0A2N7WYE5</accession>
<dbReference type="PROSITE" id="PS50933">
    <property type="entry name" value="CHRD"/>
    <property type="match status" value="1"/>
</dbReference>
<gene>
    <name evidence="4" type="ORF">C0Z20_22865</name>
</gene>
<reference evidence="4 5" key="1">
    <citation type="submission" date="2018-01" db="EMBL/GenBank/DDBJ databases">
        <title>Whole genome analyses suggest that Burkholderia sensu lato contains two further novel genera in the rhizoxinica-symbiotica group Mycetohabitans gen. nov., and Trinickia gen. nov.: implications for the evolution of diazotrophy and nodulation in the Burkholderiaceae.</title>
        <authorList>
            <person name="Estrada-de los Santos P."/>
            <person name="Palmer M."/>
            <person name="Chavez-Ramirez B."/>
            <person name="Beukes C."/>
            <person name="Steenkamp E.T."/>
            <person name="Hirsch A.M."/>
            <person name="Manyaka P."/>
            <person name="Maluk M."/>
            <person name="Lafos M."/>
            <person name="Crook M."/>
            <person name="Gross E."/>
            <person name="Simon M.F."/>
            <person name="Bueno dos Reis Junior F."/>
            <person name="Poole P.S."/>
            <person name="Venter S.N."/>
            <person name="James E.K."/>
        </authorList>
    </citation>
    <scope>NUCLEOTIDE SEQUENCE [LARGE SCALE GENOMIC DNA]</scope>
    <source>
        <strain evidence="4 5">JPY 581</strain>
    </source>
</reference>
<evidence type="ECO:0000256" key="1">
    <source>
        <dbReference type="SAM" id="MobiDB-lite"/>
    </source>
</evidence>
<dbReference type="Pfam" id="PF07452">
    <property type="entry name" value="CHRD"/>
    <property type="match status" value="1"/>
</dbReference>
<dbReference type="AlphaFoldDB" id="A0A2N7WYE5"/>
<dbReference type="InterPro" id="IPR010895">
    <property type="entry name" value="CHRD"/>
</dbReference>
<keyword evidence="2" id="KW-0732">Signal</keyword>
<dbReference type="EMBL" id="PNYC01000016">
    <property type="protein sequence ID" value="PMS34533.1"/>
    <property type="molecule type" value="Genomic_DNA"/>
</dbReference>
<feature type="signal peptide" evidence="2">
    <location>
        <begin position="1"/>
        <end position="27"/>
    </location>
</feature>
<feature type="domain" description="CHRD" evidence="3">
    <location>
        <begin position="28"/>
        <end position="154"/>
    </location>
</feature>
<evidence type="ECO:0000313" key="4">
    <source>
        <dbReference type="EMBL" id="PMS34533.1"/>
    </source>
</evidence>
<dbReference type="Proteomes" id="UP000235777">
    <property type="component" value="Unassembled WGS sequence"/>
</dbReference>
<feature type="chain" id="PRO_5014834643" evidence="2">
    <location>
        <begin position="28"/>
        <end position="154"/>
    </location>
</feature>
<sequence>MSISRLRRAAVTLAGIACASAAVVAQAAPMSFSVPLNGSEQVPPVQTKATGDAKLTYDPDTRVVTWDITTHDLSGPATMAHFHGPATEGKNAPPVVWLSKKGSTSTPITGPIEGKATLSEEQAKELMAGELYINVHTKEHPDGEIRGQVMPPKQ</sequence>
<evidence type="ECO:0000256" key="2">
    <source>
        <dbReference type="SAM" id="SignalP"/>
    </source>
</evidence>
<comment type="caution">
    <text evidence="4">The sequence shown here is derived from an EMBL/GenBank/DDBJ whole genome shotgun (WGS) entry which is preliminary data.</text>
</comment>
<evidence type="ECO:0000259" key="3">
    <source>
        <dbReference type="PROSITE" id="PS50933"/>
    </source>
</evidence>
<keyword evidence="5" id="KW-1185">Reference proteome</keyword>
<dbReference type="STRING" id="863227.GCA_000373005_01365"/>
<organism evidence="4 5">
    <name type="scientific">Trinickia symbiotica</name>
    <dbReference type="NCBI Taxonomy" id="863227"/>
    <lineage>
        <taxon>Bacteria</taxon>
        <taxon>Pseudomonadati</taxon>
        <taxon>Pseudomonadota</taxon>
        <taxon>Betaproteobacteria</taxon>
        <taxon>Burkholderiales</taxon>
        <taxon>Burkholderiaceae</taxon>
        <taxon>Trinickia</taxon>
    </lineage>
</organism>